<name>I0K8X5_9BACT</name>
<dbReference type="InterPro" id="IPR021848">
    <property type="entry name" value="HODM_asu-like"/>
</dbReference>
<accession>I0K8X5</accession>
<evidence type="ECO:0008006" key="3">
    <source>
        <dbReference type="Google" id="ProtNLM"/>
    </source>
</evidence>
<dbReference type="KEGG" id="fae:FAES_2569"/>
<dbReference type="Pfam" id="PF11927">
    <property type="entry name" value="HODM_asu-like"/>
    <property type="match status" value="1"/>
</dbReference>
<dbReference type="AlphaFoldDB" id="I0K8X5"/>
<dbReference type="RefSeq" id="WP_015331677.1">
    <property type="nucleotide sequence ID" value="NC_020054.1"/>
</dbReference>
<dbReference type="PATRIC" id="fig|1166018.3.peg.4335"/>
<proteinExistence type="predicted"/>
<evidence type="ECO:0000313" key="2">
    <source>
        <dbReference type="Proteomes" id="UP000011058"/>
    </source>
</evidence>
<sequence length="335" mass="37027">MLPYFPFQQQFNERPGTLPLKPADALIEVDAHYEAEIALKNSLLTHDNPSDRSGAGQAVPGYYFQASPGTEAAQWDVLEAVLTDLSRHRPDQFNLQKDGNQWHWQNHRLGLSQTFTFGASGTLPSGSVQEGNNVPDAPLAPLDWVGRQVQDDLLILDGPDATLVAGQLCFGNGWSLDEKIGLPFTAIHAPINPIVPPMMQAAQTIMARLPVGKPLWRLNWSLKASDQLDMTTHRMPDLNAQLANLLPTLTAANAGEHLFIRIERQTLTRLPRSGAILFGIRTYLNRLADECRARPDAAPRLLAVLETTPPAMLDYKGIRPFLDVTLAWLNRLGRG</sequence>
<dbReference type="STRING" id="1166018.FAES_2569"/>
<dbReference type="HOGENOM" id="CLU_025462_1_0_10"/>
<dbReference type="OrthoDB" id="5242510at2"/>
<gene>
    <name evidence="1" type="ORF">FAES_2569</name>
</gene>
<dbReference type="eggNOG" id="ENOG502Z7ZS">
    <property type="taxonomic scope" value="Bacteria"/>
</dbReference>
<keyword evidence="2" id="KW-1185">Reference proteome</keyword>
<organism evidence="1 2">
    <name type="scientific">Fibrella aestuarina BUZ 2</name>
    <dbReference type="NCBI Taxonomy" id="1166018"/>
    <lineage>
        <taxon>Bacteria</taxon>
        <taxon>Pseudomonadati</taxon>
        <taxon>Bacteroidota</taxon>
        <taxon>Cytophagia</taxon>
        <taxon>Cytophagales</taxon>
        <taxon>Spirosomataceae</taxon>
        <taxon>Fibrella</taxon>
    </lineage>
</organism>
<reference evidence="1 2" key="1">
    <citation type="journal article" date="2012" name="J. Bacteriol.">
        <title>Genome Sequence of Fibrella aestuarina BUZ 2T, a Filamentous Marine Bacterium.</title>
        <authorList>
            <person name="Filippini M."/>
            <person name="Qi W."/>
            <person name="Blom J."/>
            <person name="Goesmann A."/>
            <person name="Smits T.H."/>
            <person name="Bagheri H.C."/>
        </authorList>
    </citation>
    <scope>NUCLEOTIDE SEQUENCE [LARGE SCALE GENOMIC DNA]</scope>
    <source>
        <strain evidence="2">BUZ 2T</strain>
    </source>
</reference>
<dbReference type="Proteomes" id="UP000011058">
    <property type="component" value="Chromosome"/>
</dbReference>
<dbReference type="EMBL" id="HE796683">
    <property type="protein sequence ID" value="CCH00578.1"/>
    <property type="molecule type" value="Genomic_DNA"/>
</dbReference>
<protein>
    <recommendedName>
        <fullName evidence="3">DUF3445 domain-containing protein</fullName>
    </recommendedName>
</protein>
<evidence type="ECO:0000313" key="1">
    <source>
        <dbReference type="EMBL" id="CCH00578.1"/>
    </source>
</evidence>